<dbReference type="AlphaFoldDB" id="A0AAU7YRL7"/>
<dbReference type="Pfam" id="PF07112">
    <property type="entry name" value="DUF1368"/>
    <property type="match status" value="1"/>
</dbReference>
<name>A0AAU7YRL7_9FLOR</name>
<protein>
    <submittedName>
        <fullName evidence="1">Uncharacterized protein</fullName>
    </submittedName>
</protein>
<evidence type="ECO:0000313" key="1">
    <source>
        <dbReference type="EMBL" id="XCA55601.1"/>
    </source>
</evidence>
<sequence length="111" mass="12784">MILLLFKQVRNSDQVLKVSNLSSIFYLESSHYSNSLLDYHLYRDLDHGVCFEVSMLGGLLNHFDLTVFINILHMYKSVIDLGFDGFVDINFSTVCFMYSNNDMITKGILTL</sequence>
<geneLocation type="chloroplast" evidence="1"/>
<organism evidence="1">
    <name type="scientific">Gracilaria hainanensis</name>
    <dbReference type="NCBI Taxonomy" id="2871843"/>
    <lineage>
        <taxon>Eukaryota</taxon>
        <taxon>Rhodophyta</taxon>
        <taxon>Florideophyceae</taxon>
        <taxon>Rhodymeniophycidae</taxon>
        <taxon>Gracilariales</taxon>
        <taxon>Gracilariaceae</taxon>
        <taxon>Gracilaria</taxon>
    </lineage>
</organism>
<gene>
    <name evidence="1" type="primary">orf111</name>
</gene>
<reference evidence="1" key="1">
    <citation type="submission" date="2024-06" db="EMBL/GenBank/DDBJ databases">
        <title>The complete plastid genome and phylogenetic analysis of Gracilaria hainanensis.</title>
        <authorList>
            <person name="Tan H."/>
            <person name="Li N."/>
        </authorList>
    </citation>
    <scope>NUCLEOTIDE SEQUENCE</scope>
</reference>
<dbReference type="EMBL" id="PP942170">
    <property type="protein sequence ID" value="XCA55601.1"/>
    <property type="molecule type" value="Genomic_DNA"/>
</dbReference>
<dbReference type="InterPro" id="IPR010778">
    <property type="entry name" value="DUF1368"/>
</dbReference>
<keyword evidence="1" id="KW-0934">Plastid</keyword>
<proteinExistence type="predicted"/>
<keyword evidence="1" id="KW-0150">Chloroplast</keyword>
<accession>A0AAU7YRL7</accession>